<proteinExistence type="predicted"/>
<keyword evidence="3" id="KW-1185">Reference proteome</keyword>
<dbReference type="RefSeq" id="WP_168913137.1">
    <property type="nucleotide sequence ID" value="NZ_JABACI010000004.1"/>
</dbReference>
<keyword evidence="1" id="KW-0812">Transmembrane</keyword>
<accession>A0ABX1KEV1</accession>
<gene>
    <name evidence="2" type="ORF">HF576_12365</name>
</gene>
<dbReference type="Proteomes" id="UP001429745">
    <property type="component" value="Unassembled WGS sequence"/>
</dbReference>
<feature type="transmembrane region" description="Helical" evidence="1">
    <location>
        <begin position="29"/>
        <end position="56"/>
    </location>
</feature>
<reference evidence="2 3" key="1">
    <citation type="submission" date="2020-04" db="EMBL/GenBank/DDBJ databases">
        <title>CFH 90308 Microbacterium sp.</title>
        <authorList>
            <person name="Nie G."/>
            <person name="Ming H."/>
            <person name="Xia T."/>
        </authorList>
    </citation>
    <scope>NUCLEOTIDE SEQUENCE [LARGE SCALE GENOMIC DNA]</scope>
    <source>
        <strain evidence="2 3">CFH 90308</strain>
    </source>
</reference>
<sequence>MVVGIIVLLTSTMSLVVQASMLRTGDYAAIGAILGVFALVQGVLALAAIVCGSIGLAMRGRAKGTAGVGLGIGVTALWAVLGSVFYGSLVQMLA</sequence>
<keyword evidence="1" id="KW-0472">Membrane</keyword>
<evidence type="ECO:0000313" key="2">
    <source>
        <dbReference type="EMBL" id="NLP84645.1"/>
    </source>
</evidence>
<evidence type="ECO:0000313" key="3">
    <source>
        <dbReference type="Proteomes" id="UP001429745"/>
    </source>
</evidence>
<feature type="transmembrane region" description="Helical" evidence="1">
    <location>
        <begin position="68"/>
        <end position="89"/>
    </location>
</feature>
<comment type="caution">
    <text evidence="2">The sequence shown here is derived from an EMBL/GenBank/DDBJ whole genome shotgun (WGS) entry which is preliminary data.</text>
</comment>
<evidence type="ECO:0008006" key="4">
    <source>
        <dbReference type="Google" id="ProtNLM"/>
    </source>
</evidence>
<protein>
    <recommendedName>
        <fullName evidence="4">DUF4190 domain-containing protein</fullName>
    </recommendedName>
</protein>
<keyword evidence="1" id="KW-1133">Transmembrane helix</keyword>
<dbReference type="EMBL" id="JABACI010000004">
    <property type="protein sequence ID" value="NLP84645.1"/>
    <property type="molecule type" value="Genomic_DNA"/>
</dbReference>
<name>A0ABX1KEV1_9MICO</name>
<evidence type="ECO:0000256" key="1">
    <source>
        <dbReference type="SAM" id="Phobius"/>
    </source>
</evidence>
<organism evidence="2 3">
    <name type="scientific">Microbacterium salsuginis</name>
    <dbReference type="NCBI Taxonomy" id="2722803"/>
    <lineage>
        <taxon>Bacteria</taxon>
        <taxon>Bacillati</taxon>
        <taxon>Actinomycetota</taxon>
        <taxon>Actinomycetes</taxon>
        <taxon>Micrococcales</taxon>
        <taxon>Microbacteriaceae</taxon>
        <taxon>Microbacterium</taxon>
    </lineage>
</organism>